<reference evidence="1 2" key="1">
    <citation type="submission" date="2020-08" db="EMBL/GenBank/DDBJ databases">
        <title>Genome public.</title>
        <authorList>
            <person name="Liu C."/>
            <person name="Sun Q."/>
        </authorList>
    </citation>
    <scope>NUCLEOTIDE SEQUENCE [LARGE SCALE GENOMIC DNA]</scope>
    <source>
        <strain evidence="1 2">NSJ-71</strain>
    </source>
</reference>
<name>A0ABR7HJ08_9FIRM</name>
<dbReference type="EMBL" id="JACOPS010000001">
    <property type="protein sequence ID" value="MBC5727470.1"/>
    <property type="molecule type" value="Genomic_DNA"/>
</dbReference>
<evidence type="ECO:0000313" key="2">
    <source>
        <dbReference type="Proteomes" id="UP000636755"/>
    </source>
</evidence>
<dbReference type="Proteomes" id="UP000636755">
    <property type="component" value="Unassembled WGS sequence"/>
</dbReference>
<dbReference type="RefSeq" id="WP_186934772.1">
    <property type="nucleotide sequence ID" value="NZ_JACOPS010000001.1"/>
</dbReference>
<keyword evidence="2" id="KW-1185">Reference proteome</keyword>
<comment type="caution">
    <text evidence="1">The sequence shown here is derived from an EMBL/GenBank/DDBJ whole genome shotgun (WGS) entry which is preliminary data.</text>
</comment>
<protein>
    <submittedName>
        <fullName evidence="1">Uncharacterized protein</fullName>
    </submittedName>
</protein>
<accession>A0ABR7HJ08</accession>
<organism evidence="1 2">
    <name type="scientific">Ruminococcus intestinalis</name>
    <dbReference type="NCBI Taxonomy" id="2763066"/>
    <lineage>
        <taxon>Bacteria</taxon>
        <taxon>Bacillati</taxon>
        <taxon>Bacillota</taxon>
        <taxon>Clostridia</taxon>
        <taxon>Eubacteriales</taxon>
        <taxon>Oscillospiraceae</taxon>
        <taxon>Ruminococcus</taxon>
    </lineage>
</organism>
<evidence type="ECO:0000313" key="1">
    <source>
        <dbReference type="EMBL" id="MBC5727470.1"/>
    </source>
</evidence>
<sequence>MAKKGMHRADNIYDKNKNRAEIVPELQGGAKLSNEKANPIIAGTQPPSQKVYHSKPHSERPISNFYSYIDNDLARDNLESDIPSADLQDL</sequence>
<proteinExistence type="predicted"/>
<gene>
    <name evidence="1" type="ORF">H8R91_02765</name>
</gene>